<dbReference type="Pfam" id="PF00326">
    <property type="entry name" value="Peptidase_S9"/>
    <property type="match status" value="1"/>
</dbReference>
<dbReference type="Gene3D" id="3.40.50.1820">
    <property type="entry name" value="alpha/beta hydrolase"/>
    <property type="match status" value="1"/>
</dbReference>
<reference evidence="3 4" key="1">
    <citation type="submission" date="2018-12" db="EMBL/GenBank/DDBJ databases">
        <title>Flammeovirga pectinis sp. nov., isolated from the gut of the Korean scallop, Patinopecten yessoensis.</title>
        <authorList>
            <person name="Bae J.-W."/>
            <person name="Jeong Y.-S."/>
            <person name="Kang W."/>
        </authorList>
    </citation>
    <scope>NUCLEOTIDE SEQUENCE [LARGE SCALE GENOMIC DNA]</scope>
    <source>
        <strain evidence="3 4">L12M1</strain>
    </source>
</reference>
<keyword evidence="4" id="KW-1185">Reference proteome</keyword>
<dbReference type="InterPro" id="IPR029058">
    <property type="entry name" value="AB_hydrolase_fold"/>
</dbReference>
<dbReference type="OrthoDB" id="9801421at2"/>
<dbReference type="InterPro" id="IPR001375">
    <property type="entry name" value="Peptidase_S9_cat"/>
</dbReference>
<proteinExistence type="inferred from homology"/>
<protein>
    <submittedName>
        <fullName evidence="3">S9 family peptidase</fullName>
    </submittedName>
</protein>
<dbReference type="EMBL" id="CP034563">
    <property type="protein sequence ID" value="AZQ65329.1"/>
    <property type="molecule type" value="Genomic_DNA"/>
</dbReference>
<dbReference type="SUPFAM" id="SSF53474">
    <property type="entry name" value="alpha/beta-Hydrolases"/>
    <property type="match status" value="1"/>
</dbReference>
<gene>
    <name evidence="3" type="ORF">EI427_24250</name>
</gene>
<dbReference type="GO" id="GO:0004252">
    <property type="term" value="F:serine-type endopeptidase activity"/>
    <property type="evidence" value="ECO:0007669"/>
    <property type="project" value="InterPro"/>
</dbReference>
<feature type="domain" description="Peptidase S9 prolyl oligopeptidase catalytic" evidence="2">
    <location>
        <begin position="54"/>
        <end position="262"/>
    </location>
</feature>
<evidence type="ECO:0000313" key="4">
    <source>
        <dbReference type="Proteomes" id="UP000267268"/>
    </source>
</evidence>
<dbReference type="Proteomes" id="UP000267268">
    <property type="component" value="Chromosome 2"/>
</dbReference>
<evidence type="ECO:0000313" key="3">
    <source>
        <dbReference type="EMBL" id="AZQ65329.1"/>
    </source>
</evidence>
<comment type="similarity">
    <text evidence="1">Belongs to the peptidase S9A family.</text>
</comment>
<dbReference type="InterPro" id="IPR051543">
    <property type="entry name" value="Serine_Peptidase_S9A"/>
</dbReference>
<organism evidence="3 4">
    <name type="scientific">Flammeovirga pectinis</name>
    <dbReference type="NCBI Taxonomy" id="2494373"/>
    <lineage>
        <taxon>Bacteria</taxon>
        <taxon>Pseudomonadati</taxon>
        <taxon>Bacteroidota</taxon>
        <taxon>Cytophagia</taxon>
        <taxon>Cytophagales</taxon>
        <taxon>Flammeovirgaceae</taxon>
        <taxon>Flammeovirga</taxon>
    </lineage>
</organism>
<evidence type="ECO:0000259" key="2">
    <source>
        <dbReference type="Pfam" id="PF00326"/>
    </source>
</evidence>
<dbReference type="GO" id="GO:0006508">
    <property type="term" value="P:proteolysis"/>
    <property type="evidence" value="ECO:0007669"/>
    <property type="project" value="InterPro"/>
</dbReference>
<dbReference type="PRINTS" id="PR00862">
    <property type="entry name" value="PROLIGOPTASE"/>
</dbReference>
<evidence type="ECO:0000256" key="1">
    <source>
        <dbReference type="ARBA" id="ARBA00005228"/>
    </source>
</evidence>
<sequence length="264" mass="30110">MERIWATSHDGVKVPTTIIYRKDKFNKDGSNPAVIEGYGSYGATLEEFYHSSFISYLDRGIIYVRPHIRGGGYLSLDWYEDGKYLKKENTFLDFIASTEAIIKNKYSSKGKIIARGGSAGGLLVGAVVNMRPDLYKAVVAEVPFVDVMNTMLDETIPLTIEEYKEWGNPNEAEYFKYMEAYSPYDNVKKQPYPNMLITTGFYDYNVPYWEGVKFGIKIREYTTAKNPIYIQVNMGAGHQGAAGKYPAYYEEAVIQQYIIKVLER</sequence>
<dbReference type="PANTHER" id="PTHR11757:SF19">
    <property type="entry name" value="PROLYL ENDOPEPTIDASE-LIKE"/>
    <property type="match status" value="1"/>
</dbReference>
<dbReference type="AlphaFoldDB" id="A0A3S9PB21"/>
<dbReference type="RefSeq" id="WP_126619941.1">
    <property type="nucleotide sequence ID" value="NZ_CP034563.1"/>
</dbReference>
<dbReference type="PANTHER" id="PTHR11757">
    <property type="entry name" value="PROTEASE FAMILY S9A OLIGOPEPTIDASE"/>
    <property type="match status" value="1"/>
</dbReference>
<dbReference type="KEGG" id="fll:EI427_24250"/>
<name>A0A3S9PB21_9BACT</name>
<dbReference type="InterPro" id="IPR002470">
    <property type="entry name" value="Peptidase_S9A"/>
</dbReference>
<accession>A0A3S9PB21</accession>